<reference evidence="2" key="2">
    <citation type="submission" date="2015-01" db="EMBL/GenBank/DDBJ databases">
        <title>Evolutionary Origins and Diversification of the Mycorrhizal Mutualists.</title>
        <authorList>
            <consortium name="DOE Joint Genome Institute"/>
            <consortium name="Mycorrhizal Genomics Consortium"/>
            <person name="Kohler A."/>
            <person name="Kuo A."/>
            <person name="Nagy L.G."/>
            <person name="Floudas D."/>
            <person name="Copeland A."/>
            <person name="Barry K.W."/>
            <person name="Cichocki N."/>
            <person name="Veneault-Fourrey C."/>
            <person name="LaButti K."/>
            <person name="Lindquist E.A."/>
            <person name="Lipzen A."/>
            <person name="Lundell T."/>
            <person name="Morin E."/>
            <person name="Murat C."/>
            <person name="Riley R."/>
            <person name="Ohm R."/>
            <person name="Sun H."/>
            <person name="Tunlid A."/>
            <person name="Henrissat B."/>
            <person name="Grigoriev I.V."/>
            <person name="Hibbett D.S."/>
            <person name="Martin F."/>
        </authorList>
    </citation>
    <scope>NUCLEOTIDE SEQUENCE [LARGE SCALE GENOMIC DNA]</scope>
    <source>
        <strain evidence="2">Foug A</strain>
    </source>
</reference>
<organism evidence="1 2">
    <name type="scientific">Scleroderma citrinum Foug A</name>
    <dbReference type="NCBI Taxonomy" id="1036808"/>
    <lineage>
        <taxon>Eukaryota</taxon>
        <taxon>Fungi</taxon>
        <taxon>Dikarya</taxon>
        <taxon>Basidiomycota</taxon>
        <taxon>Agaricomycotina</taxon>
        <taxon>Agaricomycetes</taxon>
        <taxon>Agaricomycetidae</taxon>
        <taxon>Boletales</taxon>
        <taxon>Sclerodermatineae</taxon>
        <taxon>Sclerodermataceae</taxon>
        <taxon>Scleroderma</taxon>
    </lineage>
</organism>
<dbReference type="Proteomes" id="UP000053989">
    <property type="component" value="Unassembled WGS sequence"/>
</dbReference>
<dbReference type="HOGENOM" id="CLU_170532_0_0_1"/>
<dbReference type="EMBL" id="KN822009">
    <property type="protein sequence ID" value="KIM68498.1"/>
    <property type="molecule type" value="Genomic_DNA"/>
</dbReference>
<evidence type="ECO:0000313" key="1">
    <source>
        <dbReference type="EMBL" id="KIM68498.1"/>
    </source>
</evidence>
<keyword evidence="2" id="KW-1185">Reference proteome</keyword>
<evidence type="ECO:0000313" key="2">
    <source>
        <dbReference type="Proteomes" id="UP000053989"/>
    </source>
</evidence>
<name>A0A0C3A4A0_9AGAM</name>
<sequence length="114" mass="12999">MPQVPSPPQEVVPVIDEEESRTLTQEELMTDDRAIYLTIDSDWRNSRGEAMLTFLSPIPQDYDPLRPDSPILHRHRSLCDLATLIRAQEPDFEATASPSVDPIDKLHSFLMLLD</sequence>
<dbReference type="OrthoDB" id="2666812at2759"/>
<gene>
    <name evidence="1" type="ORF">SCLCIDRAFT_1209325</name>
</gene>
<dbReference type="InParanoid" id="A0A0C3A4A0"/>
<protein>
    <submittedName>
        <fullName evidence="1">Uncharacterized protein</fullName>
    </submittedName>
</protein>
<proteinExistence type="predicted"/>
<accession>A0A0C3A4A0</accession>
<dbReference type="AlphaFoldDB" id="A0A0C3A4A0"/>
<reference evidence="1 2" key="1">
    <citation type="submission" date="2014-04" db="EMBL/GenBank/DDBJ databases">
        <authorList>
            <consortium name="DOE Joint Genome Institute"/>
            <person name="Kuo A."/>
            <person name="Kohler A."/>
            <person name="Nagy L.G."/>
            <person name="Floudas D."/>
            <person name="Copeland A."/>
            <person name="Barry K.W."/>
            <person name="Cichocki N."/>
            <person name="Veneault-Fourrey C."/>
            <person name="LaButti K."/>
            <person name="Lindquist E.A."/>
            <person name="Lipzen A."/>
            <person name="Lundell T."/>
            <person name="Morin E."/>
            <person name="Murat C."/>
            <person name="Sun H."/>
            <person name="Tunlid A."/>
            <person name="Henrissat B."/>
            <person name="Grigoriev I.V."/>
            <person name="Hibbett D.S."/>
            <person name="Martin F."/>
            <person name="Nordberg H.P."/>
            <person name="Cantor M.N."/>
            <person name="Hua S.X."/>
        </authorList>
    </citation>
    <scope>NUCLEOTIDE SEQUENCE [LARGE SCALE GENOMIC DNA]</scope>
    <source>
        <strain evidence="1 2">Foug A</strain>
    </source>
</reference>